<comment type="cofactor">
    <cofactor evidence="1 5 7 8">
        <name>pyridoxal 5'-phosphate</name>
        <dbReference type="ChEBI" id="CHEBI:597326"/>
    </cofactor>
</comment>
<comment type="catalytic activity">
    <reaction evidence="5 8">
        <text>meso-2,6-diaminopimelate + H(+) = L-lysine + CO2</text>
        <dbReference type="Rhea" id="RHEA:15101"/>
        <dbReference type="ChEBI" id="CHEBI:15378"/>
        <dbReference type="ChEBI" id="CHEBI:16526"/>
        <dbReference type="ChEBI" id="CHEBI:32551"/>
        <dbReference type="ChEBI" id="CHEBI:57791"/>
        <dbReference type="EC" id="4.1.1.20"/>
    </reaction>
</comment>
<dbReference type="SUPFAM" id="SSF51419">
    <property type="entry name" value="PLP-binding barrel"/>
    <property type="match status" value="1"/>
</dbReference>
<dbReference type="GO" id="GO:0008836">
    <property type="term" value="F:diaminopimelate decarboxylase activity"/>
    <property type="evidence" value="ECO:0007669"/>
    <property type="project" value="UniProtKB-UniRule"/>
</dbReference>
<dbReference type="InterPro" id="IPR029066">
    <property type="entry name" value="PLP-binding_barrel"/>
</dbReference>
<evidence type="ECO:0000259" key="10">
    <source>
        <dbReference type="Pfam" id="PF02784"/>
    </source>
</evidence>
<dbReference type="InterPro" id="IPR009006">
    <property type="entry name" value="Ala_racemase/Decarboxylase_C"/>
</dbReference>
<feature type="binding site" evidence="5">
    <location>
        <position position="338"/>
    </location>
    <ligand>
        <name>substrate</name>
    </ligand>
</feature>
<dbReference type="PANTHER" id="PTHR43727:SF2">
    <property type="entry name" value="GROUP IV DECARBOXYLASE"/>
    <property type="match status" value="1"/>
</dbReference>
<dbReference type="PRINTS" id="PR01181">
    <property type="entry name" value="DAPDCRBXLASE"/>
</dbReference>
<evidence type="ECO:0000256" key="1">
    <source>
        <dbReference type="ARBA" id="ARBA00001933"/>
    </source>
</evidence>
<dbReference type="InterPro" id="IPR002986">
    <property type="entry name" value="DAP_deCOOHase_LysA"/>
</dbReference>
<dbReference type="PANTHER" id="PTHR43727">
    <property type="entry name" value="DIAMINOPIMELATE DECARBOXYLASE"/>
    <property type="match status" value="1"/>
</dbReference>
<sequence length="410" mass="44993">MSASQHPIQLQGVNLETIAQEFGSPVYVYDGDKIVSQIKSLQSAFATVPLKIKYATKALSNINILKLVKKAGEGVDAVSIEEIMICMKAGFTAGEIMYTPSGVNFREVEEAVALGVIVNLDSIPLMEEFGAMYGNTVAACIRINPHIMAGGNAKISVGHIQSKFGISIQQLPEIIEVVKNFDIKIKGLHIHTGSDILDAEIFLRGGNVLFEAAMNFPDLAFLDFGGGFKVAYKSGDPATDIAEVGAKVSAAFNEFCEKYGRKLELWLEPGKFLVSESGYLIVEANVVKKTPQITFVGVDSGLNHLIRPMMYDAFHDVYNLSNPEGDQKPYNVVGYICETDTLAKDRMLASVTKGDFLVFKNAGAYGFSMSSNYNSRLRPAEVLVWEGKAQLIREREIFEDLIRHQVILDI</sequence>
<dbReference type="EC" id="4.1.1.20" evidence="5 6"/>
<gene>
    <name evidence="5" type="primary">lysA</name>
    <name evidence="11" type="ORF">SAMN04489723_11520</name>
</gene>
<dbReference type="FunFam" id="3.20.20.10:FF:000003">
    <property type="entry name" value="Diaminopimelate decarboxylase"/>
    <property type="match status" value="1"/>
</dbReference>
<dbReference type="STRING" id="237018.SAMN04489723_11520"/>
<dbReference type="OrthoDB" id="9802241at2"/>
<evidence type="ECO:0000256" key="5">
    <source>
        <dbReference type="HAMAP-Rule" id="MF_02120"/>
    </source>
</evidence>
<dbReference type="NCBIfam" id="TIGR01048">
    <property type="entry name" value="lysA"/>
    <property type="match status" value="1"/>
</dbReference>
<feature type="binding site" evidence="5">
    <location>
        <position position="307"/>
    </location>
    <ligand>
        <name>substrate</name>
    </ligand>
</feature>
<comment type="caution">
    <text evidence="5">Lacks conserved residue(s) required for the propagation of feature annotation.</text>
</comment>
<dbReference type="UniPathway" id="UPA00034">
    <property type="reaction ID" value="UER00027"/>
</dbReference>
<keyword evidence="4 5" id="KW-0456">Lyase</keyword>
<evidence type="ECO:0000256" key="2">
    <source>
        <dbReference type="ARBA" id="ARBA00022793"/>
    </source>
</evidence>
<dbReference type="Proteomes" id="UP000198790">
    <property type="component" value="Unassembled WGS sequence"/>
</dbReference>
<evidence type="ECO:0000256" key="6">
    <source>
        <dbReference type="NCBIfam" id="TIGR01048"/>
    </source>
</evidence>
<dbReference type="GO" id="GO:0030170">
    <property type="term" value="F:pyridoxal phosphate binding"/>
    <property type="evidence" value="ECO:0007669"/>
    <property type="project" value="UniProtKB-UniRule"/>
</dbReference>
<proteinExistence type="inferred from homology"/>
<keyword evidence="3 5" id="KW-0663">Pyridoxal phosphate</keyword>
<evidence type="ECO:0000256" key="7">
    <source>
        <dbReference type="PIRSR" id="PIRSR600183-50"/>
    </source>
</evidence>
<comment type="subunit">
    <text evidence="5">Homodimer.</text>
</comment>
<accession>A0A1I1BLF9</accession>
<keyword evidence="12" id="KW-1185">Reference proteome</keyword>
<feature type="binding site" evidence="5">
    <location>
        <position position="311"/>
    </location>
    <ligand>
        <name>substrate</name>
    </ligand>
</feature>
<dbReference type="Pfam" id="PF02784">
    <property type="entry name" value="Orn_Arg_deC_N"/>
    <property type="match status" value="1"/>
</dbReference>
<comment type="similarity">
    <text evidence="5">Belongs to the Orn/Lys/Arg decarboxylase class-II family. LysA subfamily.</text>
</comment>
<dbReference type="SUPFAM" id="SSF50621">
    <property type="entry name" value="Alanine racemase C-terminal domain-like"/>
    <property type="match status" value="1"/>
</dbReference>
<dbReference type="AlphaFoldDB" id="A0A1I1BLF9"/>
<dbReference type="InterPro" id="IPR000183">
    <property type="entry name" value="Orn/DAP/Arg_de-COase"/>
</dbReference>
<dbReference type="InterPro" id="IPR022644">
    <property type="entry name" value="De-COase2_N"/>
</dbReference>
<comment type="function">
    <text evidence="5">Specifically catalyzes the decarboxylation of meso-diaminopimelate (meso-DAP) to L-lysine.</text>
</comment>
<dbReference type="Gene3D" id="2.40.37.10">
    <property type="entry name" value="Lyase, Ornithine Decarboxylase, Chain A, domain 1"/>
    <property type="match status" value="1"/>
</dbReference>
<keyword evidence="5" id="KW-0028">Amino-acid biosynthesis</keyword>
<dbReference type="EMBL" id="FOKK01000015">
    <property type="protein sequence ID" value="SFB51185.1"/>
    <property type="molecule type" value="Genomic_DNA"/>
</dbReference>
<reference evidence="11 12" key="1">
    <citation type="submission" date="2016-10" db="EMBL/GenBank/DDBJ databases">
        <authorList>
            <person name="de Groot N.N."/>
        </authorList>
    </citation>
    <scope>NUCLEOTIDE SEQUENCE [LARGE SCALE GENOMIC DNA]</scope>
    <source>
        <strain evidence="11 12">DSM 23399</strain>
    </source>
</reference>
<dbReference type="Pfam" id="PF00278">
    <property type="entry name" value="Orn_DAP_Arg_deC"/>
    <property type="match status" value="1"/>
</dbReference>
<evidence type="ECO:0000313" key="12">
    <source>
        <dbReference type="Proteomes" id="UP000198790"/>
    </source>
</evidence>
<feature type="domain" description="Orn/DAP/Arg decarboxylase 2 N-terminal" evidence="10">
    <location>
        <begin position="32"/>
        <end position="275"/>
    </location>
</feature>
<evidence type="ECO:0000259" key="9">
    <source>
        <dbReference type="Pfam" id="PF00278"/>
    </source>
</evidence>
<protein>
    <recommendedName>
        <fullName evidence="5 6">Diaminopimelate decarboxylase</fullName>
        <shortName evidence="5">DAP decarboxylase</shortName>
        <shortName evidence="5">DAPDC</shortName>
        <ecNumber evidence="5 6">4.1.1.20</ecNumber>
    </recommendedName>
</protein>
<evidence type="ECO:0000256" key="4">
    <source>
        <dbReference type="ARBA" id="ARBA00023239"/>
    </source>
</evidence>
<evidence type="ECO:0000256" key="8">
    <source>
        <dbReference type="RuleBase" id="RU003738"/>
    </source>
</evidence>
<evidence type="ECO:0000313" key="11">
    <source>
        <dbReference type="EMBL" id="SFB51185.1"/>
    </source>
</evidence>
<name>A0A1I1BLF9_9BACT</name>
<feature type="domain" description="Orn/DAP/Arg decarboxylase 2 C-terminal" evidence="9">
    <location>
        <begin position="27"/>
        <end position="363"/>
    </location>
</feature>
<feature type="binding site" evidence="5">
    <location>
        <position position="227"/>
    </location>
    <ligand>
        <name>pyridoxal 5'-phosphate</name>
        <dbReference type="ChEBI" id="CHEBI:597326"/>
    </ligand>
</feature>
<feature type="binding site" evidence="5">
    <location>
        <position position="365"/>
    </location>
    <ligand>
        <name>substrate</name>
    </ligand>
</feature>
<organism evidence="11 12">
    <name type="scientific">Algoriphagus aquimarinus</name>
    <dbReference type="NCBI Taxonomy" id="237018"/>
    <lineage>
        <taxon>Bacteria</taxon>
        <taxon>Pseudomonadati</taxon>
        <taxon>Bacteroidota</taxon>
        <taxon>Cytophagia</taxon>
        <taxon>Cytophagales</taxon>
        <taxon>Cyclobacteriaceae</taxon>
        <taxon>Algoriphagus</taxon>
    </lineage>
</organism>
<dbReference type="PROSITE" id="PS00878">
    <property type="entry name" value="ODR_DC_2_1"/>
    <property type="match status" value="1"/>
</dbReference>
<dbReference type="GO" id="GO:0009089">
    <property type="term" value="P:lysine biosynthetic process via diaminopimelate"/>
    <property type="evidence" value="ECO:0007669"/>
    <property type="project" value="UniProtKB-UniRule"/>
</dbReference>
<feature type="active site" description="Proton donor" evidence="7">
    <location>
        <position position="337"/>
    </location>
</feature>
<dbReference type="InterPro" id="IPR022643">
    <property type="entry name" value="De-COase2_C"/>
</dbReference>
<dbReference type="CDD" id="cd06828">
    <property type="entry name" value="PLPDE_III_DapDC"/>
    <property type="match status" value="1"/>
</dbReference>
<dbReference type="InterPro" id="IPR022653">
    <property type="entry name" value="De-COase2_pyr-phos_BS"/>
</dbReference>
<dbReference type="RefSeq" id="WP_092899565.1">
    <property type="nucleotide sequence ID" value="NZ_FOKK01000015.1"/>
</dbReference>
<keyword evidence="5 8" id="KW-0457">Lysine biosynthesis</keyword>
<dbReference type="Gene3D" id="3.20.20.10">
    <property type="entry name" value="Alanine racemase"/>
    <property type="match status" value="1"/>
</dbReference>
<dbReference type="PRINTS" id="PR01179">
    <property type="entry name" value="ODADCRBXLASE"/>
</dbReference>
<keyword evidence="2 5" id="KW-0210">Decarboxylase</keyword>
<dbReference type="HAMAP" id="MF_02120">
    <property type="entry name" value="LysA"/>
    <property type="match status" value="1"/>
</dbReference>
<feature type="modified residue" description="N6-(pyridoxal phosphate)lysine" evidence="5 7">
    <location>
        <position position="57"/>
    </location>
</feature>
<comment type="pathway">
    <text evidence="5 8">Amino-acid biosynthesis; L-lysine biosynthesis via DAP pathway; L-lysine from DL-2,6-diaminopimelate: step 1/1.</text>
</comment>
<feature type="binding site" evidence="5">
    <location>
        <position position="365"/>
    </location>
    <ligand>
        <name>pyridoxal 5'-phosphate</name>
        <dbReference type="ChEBI" id="CHEBI:597326"/>
    </ligand>
</feature>
<evidence type="ECO:0000256" key="3">
    <source>
        <dbReference type="ARBA" id="ARBA00022898"/>
    </source>
</evidence>